<feature type="transmembrane region" description="Helical" evidence="3">
    <location>
        <begin position="248"/>
        <end position="271"/>
    </location>
</feature>
<keyword evidence="3" id="KW-1133">Transmembrane helix</keyword>
<protein>
    <recommendedName>
        <fullName evidence="6">Transmembrane protein</fullName>
    </recommendedName>
</protein>
<feature type="compositionally biased region" description="Pro residues" evidence="2">
    <location>
        <begin position="127"/>
        <end position="136"/>
    </location>
</feature>
<evidence type="ECO:0008006" key="6">
    <source>
        <dbReference type="Google" id="ProtNLM"/>
    </source>
</evidence>
<evidence type="ECO:0000256" key="2">
    <source>
        <dbReference type="SAM" id="MobiDB-lite"/>
    </source>
</evidence>
<comment type="caution">
    <text evidence="4">The sequence shown here is derived from an EMBL/GenBank/DDBJ whole genome shotgun (WGS) entry which is preliminary data.</text>
</comment>
<evidence type="ECO:0000256" key="3">
    <source>
        <dbReference type="SAM" id="Phobius"/>
    </source>
</evidence>
<feature type="coiled-coil region" evidence="1">
    <location>
        <begin position="217"/>
        <end position="256"/>
    </location>
</feature>
<organism evidence="4 5">
    <name type="scientific">Thauera sinica</name>
    <dbReference type="NCBI Taxonomy" id="2665146"/>
    <lineage>
        <taxon>Bacteria</taxon>
        <taxon>Pseudomonadati</taxon>
        <taxon>Pseudomonadota</taxon>
        <taxon>Betaproteobacteria</taxon>
        <taxon>Rhodocyclales</taxon>
        <taxon>Zoogloeaceae</taxon>
        <taxon>Thauera</taxon>
    </lineage>
</organism>
<feature type="transmembrane region" description="Helical" evidence="3">
    <location>
        <begin position="33"/>
        <end position="52"/>
    </location>
</feature>
<reference evidence="5" key="1">
    <citation type="journal article" date="2019" name="Int. J. Syst. Evol. Microbiol.">
        <title>The Global Catalogue of Microorganisms (GCM) 10K type strain sequencing project: providing services to taxonomists for standard genome sequencing and annotation.</title>
        <authorList>
            <consortium name="The Broad Institute Genomics Platform"/>
            <consortium name="The Broad Institute Genome Sequencing Center for Infectious Disease"/>
            <person name="Wu L."/>
            <person name="Ma J."/>
        </authorList>
    </citation>
    <scope>NUCLEOTIDE SEQUENCE [LARGE SCALE GENOMIC DNA]</scope>
    <source>
        <strain evidence="5">SHR3</strain>
    </source>
</reference>
<sequence>MNSSVATVAGADLKRLADRYRERAQKYERTARVYLYIIIFVLSACILIFAGADRLAGALFKTAAEREVEAVLRQATMQTLRNLSAASQRLQDGVQGDAVLPAPAAPRLPSVPPAPAAGVPAMPPGLPGVAPSPMPGPAAGTAVPKAGKQPPARATSGNEGLHRTIKQLYEDNAALHEQLAQARGRLGEEADRLSIEELRKDAAVEVAQIRANVDESRASADRDIAQAKADVERAAVEEATRRAEDLNALIASSVARVGAAVIVILLVRIFLRDRQRLILLGGFYLGLADAIEISGGDPARLKEWLPQLVPPAVAAPDDVPTPIESVMQAVVELAKRGRV</sequence>
<evidence type="ECO:0000256" key="1">
    <source>
        <dbReference type="SAM" id="Coils"/>
    </source>
</evidence>
<dbReference type="EMBL" id="JBHSOG010000085">
    <property type="protein sequence ID" value="MFC5771170.1"/>
    <property type="molecule type" value="Genomic_DNA"/>
</dbReference>
<evidence type="ECO:0000313" key="4">
    <source>
        <dbReference type="EMBL" id="MFC5771170.1"/>
    </source>
</evidence>
<gene>
    <name evidence="4" type="ORF">ACFPTN_17460</name>
</gene>
<dbReference type="Proteomes" id="UP001595974">
    <property type="component" value="Unassembled WGS sequence"/>
</dbReference>
<proteinExistence type="predicted"/>
<name>A0ABW1AV56_9RHOO</name>
<keyword evidence="5" id="KW-1185">Reference proteome</keyword>
<keyword evidence="3" id="KW-0472">Membrane</keyword>
<keyword evidence="1" id="KW-0175">Coiled coil</keyword>
<keyword evidence="3" id="KW-0812">Transmembrane</keyword>
<feature type="region of interest" description="Disordered" evidence="2">
    <location>
        <begin position="127"/>
        <end position="159"/>
    </location>
</feature>
<evidence type="ECO:0000313" key="5">
    <source>
        <dbReference type="Proteomes" id="UP001595974"/>
    </source>
</evidence>
<accession>A0ABW1AV56</accession>
<dbReference type="RefSeq" id="WP_096450570.1">
    <property type="nucleotide sequence ID" value="NZ_JBHSOG010000085.1"/>
</dbReference>